<dbReference type="PANTHER" id="PTHR33204">
    <property type="entry name" value="TRANSCRIPTIONAL REGULATOR, MARR FAMILY"/>
    <property type="match status" value="1"/>
</dbReference>
<dbReference type="PROSITE" id="PS51118">
    <property type="entry name" value="HTH_HXLR"/>
    <property type="match status" value="1"/>
</dbReference>
<evidence type="ECO:0000256" key="2">
    <source>
        <dbReference type="ARBA" id="ARBA00023125"/>
    </source>
</evidence>
<evidence type="ECO:0000256" key="3">
    <source>
        <dbReference type="ARBA" id="ARBA00023163"/>
    </source>
</evidence>
<name>A0A1V2THJ8_9NOCA</name>
<gene>
    <name evidence="5" type="ORF">B0T46_10500</name>
</gene>
<keyword evidence="3" id="KW-0804">Transcription</keyword>
<dbReference type="GO" id="GO:0003677">
    <property type="term" value="F:DNA binding"/>
    <property type="evidence" value="ECO:0007669"/>
    <property type="project" value="UniProtKB-KW"/>
</dbReference>
<protein>
    <recommendedName>
        <fullName evidence="4">HTH hxlR-type domain-containing protein</fullName>
    </recommendedName>
</protein>
<evidence type="ECO:0000256" key="1">
    <source>
        <dbReference type="ARBA" id="ARBA00023015"/>
    </source>
</evidence>
<sequence length="106" mass="11616">MPASGSPGCPIETGIELLRRRWTAHLLLALLHGPRSYQELSADIPGISDKVLAERLALLTASGIVDRDRRADFPPRVRYSLSGRATGLVRVLESLRSWDDTDHDGG</sequence>
<dbReference type="InterPro" id="IPR036390">
    <property type="entry name" value="WH_DNA-bd_sf"/>
</dbReference>
<keyword evidence="1" id="KW-0805">Transcription regulation</keyword>
<accession>A0A1V2THJ8</accession>
<dbReference type="PANTHER" id="PTHR33204:SF18">
    <property type="entry name" value="TRANSCRIPTIONAL REGULATORY PROTEIN"/>
    <property type="match status" value="1"/>
</dbReference>
<organism evidence="5 6">
    <name type="scientific">Nocardia donostiensis</name>
    <dbReference type="NCBI Taxonomy" id="1538463"/>
    <lineage>
        <taxon>Bacteria</taxon>
        <taxon>Bacillati</taxon>
        <taxon>Actinomycetota</taxon>
        <taxon>Actinomycetes</taxon>
        <taxon>Mycobacteriales</taxon>
        <taxon>Nocardiaceae</taxon>
        <taxon>Nocardia</taxon>
    </lineage>
</organism>
<keyword evidence="2" id="KW-0238">DNA-binding</keyword>
<dbReference type="Pfam" id="PF01638">
    <property type="entry name" value="HxlR"/>
    <property type="match status" value="1"/>
</dbReference>
<evidence type="ECO:0000313" key="6">
    <source>
        <dbReference type="Proteomes" id="UP000188836"/>
    </source>
</evidence>
<dbReference type="Gene3D" id="1.10.10.10">
    <property type="entry name" value="Winged helix-like DNA-binding domain superfamily/Winged helix DNA-binding domain"/>
    <property type="match status" value="1"/>
</dbReference>
<keyword evidence="6" id="KW-1185">Reference proteome</keyword>
<reference evidence="5 6" key="1">
    <citation type="journal article" date="2016" name="Antonie Van Leeuwenhoek">
        <title>Nocardia donostiensis sp. nov., isolated from human respiratory specimens.</title>
        <authorList>
            <person name="Ercibengoa M."/>
            <person name="Bell M."/>
            <person name="Marimon J.M."/>
            <person name="Humrighouse B."/>
            <person name="Klenk H.P."/>
            <person name="Potter G."/>
            <person name="Perez-Trallero E."/>
        </authorList>
    </citation>
    <scope>NUCLEOTIDE SEQUENCE [LARGE SCALE GENOMIC DNA]</scope>
    <source>
        <strain evidence="5 6">X1655</strain>
    </source>
</reference>
<dbReference type="EMBL" id="MUMY01000007">
    <property type="protein sequence ID" value="ONM48972.1"/>
    <property type="molecule type" value="Genomic_DNA"/>
</dbReference>
<feature type="domain" description="HTH hxlR-type" evidence="4">
    <location>
        <begin position="9"/>
        <end position="106"/>
    </location>
</feature>
<dbReference type="Proteomes" id="UP000188836">
    <property type="component" value="Unassembled WGS sequence"/>
</dbReference>
<dbReference type="AlphaFoldDB" id="A0A1V2THJ8"/>
<dbReference type="InterPro" id="IPR002577">
    <property type="entry name" value="HTH_HxlR"/>
</dbReference>
<evidence type="ECO:0000259" key="4">
    <source>
        <dbReference type="PROSITE" id="PS51118"/>
    </source>
</evidence>
<dbReference type="STRING" id="1538463.B0T36_09540"/>
<proteinExistence type="predicted"/>
<evidence type="ECO:0000313" key="5">
    <source>
        <dbReference type="EMBL" id="ONM48972.1"/>
    </source>
</evidence>
<comment type="caution">
    <text evidence="5">The sequence shown here is derived from an EMBL/GenBank/DDBJ whole genome shotgun (WGS) entry which is preliminary data.</text>
</comment>
<dbReference type="InterPro" id="IPR036388">
    <property type="entry name" value="WH-like_DNA-bd_sf"/>
</dbReference>
<dbReference type="SUPFAM" id="SSF46785">
    <property type="entry name" value="Winged helix' DNA-binding domain"/>
    <property type="match status" value="1"/>
</dbReference>